<feature type="non-terminal residue" evidence="1">
    <location>
        <position position="1"/>
    </location>
</feature>
<name>A0A5D3AI08_9TREE</name>
<sequence>RPSVALFPNLEWLVIPSSMQGNVTLTDEGHAPSIHTRKEPHLQAYDALRDIDALQPHRLCVTESPHMSSVRAMCRAYFFAKDTHQLEELSVHGTTGQARSFMSQNRTRVLNVAFAIPAVTREAEAEAGERNEEGGEETQVHGPEVQLGWHLDMLHYSEQDLRTSSSFRIPSPASHPLLSGFSQGAKQYTSVKKGKQVNKYCGERGYGPGVSMARGSSVKLVGLSVRGLVMRCLRDQFTFSLFYPSTFDFARSPDLSARITMVKWGYGSGGSIGVDQGARPEGLGGVRSRPRCRPL</sequence>
<dbReference type="EMBL" id="NIDF01000355">
    <property type="protein sequence ID" value="TYJ51175.1"/>
    <property type="molecule type" value="Genomic_DNA"/>
</dbReference>
<protein>
    <submittedName>
        <fullName evidence="1">Uncharacterized protein</fullName>
    </submittedName>
</protein>
<evidence type="ECO:0000313" key="2">
    <source>
        <dbReference type="Proteomes" id="UP000322245"/>
    </source>
</evidence>
<organism evidence="1 2">
    <name type="scientific">Cryptococcus floricola</name>
    <dbReference type="NCBI Taxonomy" id="2591691"/>
    <lineage>
        <taxon>Eukaryota</taxon>
        <taxon>Fungi</taxon>
        <taxon>Dikarya</taxon>
        <taxon>Basidiomycota</taxon>
        <taxon>Agaricomycotina</taxon>
        <taxon>Tremellomycetes</taxon>
        <taxon>Tremellales</taxon>
        <taxon>Cryptococcaceae</taxon>
        <taxon>Cryptococcus</taxon>
    </lineage>
</organism>
<accession>A0A5D3AI08</accession>
<keyword evidence="2" id="KW-1185">Reference proteome</keyword>
<reference evidence="1 2" key="1">
    <citation type="submission" date="2017-05" db="EMBL/GenBank/DDBJ databases">
        <title>The Genome Sequence of Tsuchiyaea wingfieldii DSM 27421.</title>
        <authorList>
            <person name="Cuomo C."/>
            <person name="Passer A."/>
            <person name="Billmyre B."/>
            <person name="Heitman J."/>
        </authorList>
    </citation>
    <scope>NUCLEOTIDE SEQUENCE [LARGE SCALE GENOMIC DNA]</scope>
    <source>
        <strain evidence="1 2">DSM 27421</strain>
    </source>
</reference>
<dbReference type="Proteomes" id="UP000322245">
    <property type="component" value="Unassembled WGS sequence"/>
</dbReference>
<dbReference type="AlphaFoldDB" id="A0A5D3AI08"/>
<gene>
    <name evidence="1" type="ORF">B9479_008270</name>
</gene>
<comment type="caution">
    <text evidence="1">The sequence shown here is derived from an EMBL/GenBank/DDBJ whole genome shotgun (WGS) entry which is preliminary data.</text>
</comment>
<evidence type="ECO:0000313" key="1">
    <source>
        <dbReference type="EMBL" id="TYJ51175.1"/>
    </source>
</evidence>
<proteinExistence type="predicted"/>